<proteinExistence type="predicted"/>
<feature type="non-terminal residue" evidence="2">
    <location>
        <position position="1"/>
    </location>
</feature>
<reference evidence="2" key="1">
    <citation type="submission" date="2014-05" db="EMBL/GenBank/DDBJ databases">
        <authorList>
            <person name="Chronopoulou M."/>
        </authorList>
    </citation>
    <scope>NUCLEOTIDE SEQUENCE</scope>
    <source>
        <tissue evidence="2">Whole organism</tissue>
    </source>
</reference>
<feature type="transmembrane region" description="Helical" evidence="1">
    <location>
        <begin position="34"/>
        <end position="55"/>
    </location>
</feature>
<keyword evidence="1" id="KW-1133">Transmembrane helix</keyword>
<organism evidence="2">
    <name type="scientific">Lepeophtheirus salmonis</name>
    <name type="common">Salmon louse</name>
    <name type="synonym">Caligus salmonis</name>
    <dbReference type="NCBI Taxonomy" id="72036"/>
    <lineage>
        <taxon>Eukaryota</taxon>
        <taxon>Metazoa</taxon>
        <taxon>Ecdysozoa</taxon>
        <taxon>Arthropoda</taxon>
        <taxon>Crustacea</taxon>
        <taxon>Multicrustacea</taxon>
        <taxon>Hexanauplia</taxon>
        <taxon>Copepoda</taxon>
        <taxon>Siphonostomatoida</taxon>
        <taxon>Caligidae</taxon>
        <taxon>Lepeophtheirus</taxon>
    </lineage>
</organism>
<name>A0A0K2T5K7_LEPSM</name>
<accession>A0A0K2T5K7</accession>
<sequence length="90" mass="10713">KIWMINDMEWNIAGNKHFGYICSKIGMFRIRINYMTCIQFQIPFVNLGFTLLFYFEHLLDYSSKITKMVCQKSRILVVTPYIFTTINSDP</sequence>
<dbReference type="EMBL" id="HACA01003962">
    <property type="protein sequence ID" value="CDW21323.1"/>
    <property type="molecule type" value="Transcribed_RNA"/>
</dbReference>
<dbReference type="AlphaFoldDB" id="A0A0K2T5K7"/>
<evidence type="ECO:0000313" key="2">
    <source>
        <dbReference type="EMBL" id="CDW21323.1"/>
    </source>
</evidence>
<evidence type="ECO:0000256" key="1">
    <source>
        <dbReference type="SAM" id="Phobius"/>
    </source>
</evidence>
<keyword evidence="1" id="KW-0472">Membrane</keyword>
<protein>
    <submittedName>
        <fullName evidence="2">Uncharacterized protein</fullName>
    </submittedName>
</protein>
<keyword evidence="1" id="KW-0812">Transmembrane</keyword>